<dbReference type="Pfam" id="PF23600">
    <property type="entry name" value="CdpA_N"/>
    <property type="match status" value="1"/>
</dbReference>
<evidence type="ECO:0000313" key="4">
    <source>
        <dbReference type="Proteomes" id="UP001225933"/>
    </source>
</evidence>
<keyword evidence="1" id="KW-1133">Transmembrane helix</keyword>
<feature type="domain" description="Cell division protein A N-terminal" evidence="2">
    <location>
        <begin position="5"/>
        <end position="88"/>
    </location>
</feature>
<feature type="transmembrane region" description="Helical" evidence="1">
    <location>
        <begin position="6"/>
        <end position="26"/>
    </location>
</feature>
<organism evidence="3 4">
    <name type="scientific">Chryseobacterium gambrini</name>
    <dbReference type="NCBI Taxonomy" id="373672"/>
    <lineage>
        <taxon>Bacteria</taxon>
        <taxon>Pseudomonadati</taxon>
        <taxon>Bacteroidota</taxon>
        <taxon>Flavobacteriia</taxon>
        <taxon>Flavobacteriales</taxon>
        <taxon>Weeksellaceae</taxon>
        <taxon>Chryseobacterium group</taxon>
        <taxon>Chryseobacterium</taxon>
    </lineage>
</organism>
<evidence type="ECO:0000313" key="3">
    <source>
        <dbReference type="EMBL" id="MDN4015202.1"/>
    </source>
</evidence>
<dbReference type="EMBL" id="JAUHGV010000137">
    <property type="protein sequence ID" value="MDN4015202.1"/>
    <property type="molecule type" value="Genomic_DNA"/>
</dbReference>
<name>A0AAJ1R800_9FLAO</name>
<accession>A0AAJ1R800</accession>
<feature type="non-terminal residue" evidence="3">
    <location>
        <position position="1"/>
    </location>
</feature>
<keyword evidence="1" id="KW-0812">Transmembrane</keyword>
<comment type="caution">
    <text evidence="3">The sequence shown here is derived from an EMBL/GenBank/DDBJ whole genome shotgun (WGS) entry which is preliminary data.</text>
</comment>
<keyword evidence="1" id="KW-0472">Membrane</keyword>
<dbReference type="AlphaFoldDB" id="A0AAJ1R800"/>
<protein>
    <recommendedName>
        <fullName evidence="2">Cell division protein A N-terminal domain-containing protein</fullName>
    </recommendedName>
</protein>
<dbReference type="Proteomes" id="UP001225933">
    <property type="component" value="Unassembled WGS sequence"/>
</dbReference>
<evidence type="ECO:0000259" key="2">
    <source>
        <dbReference type="Pfam" id="PF23600"/>
    </source>
</evidence>
<dbReference type="InterPro" id="IPR055563">
    <property type="entry name" value="CdpA_N"/>
</dbReference>
<gene>
    <name evidence="3" type="ORF">QX233_22400</name>
</gene>
<reference evidence="3" key="1">
    <citation type="submission" date="2023-06" db="EMBL/GenBank/DDBJ databases">
        <title>Two Chryseobacterium gambrini strains from China.</title>
        <authorList>
            <person name="Zeng J."/>
            <person name="Wu Y."/>
        </authorList>
    </citation>
    <scope>NUCLEOTIDE SEQUENCE</scope>
    <source>
        <strain evidence="3">SQ219</strain>
    </source>
</reference>
<dbReference type="RefSeq" id="WP_290343738.1">
    <property type="nucleotide sequence ID" value="NZ_JAUHGV010000137.1"/>
</dbReference>
<feature type="transmembrane region" description="Helical" evidence="1">
    <location>
        <begin position="65"/>
        <end position="89"/>
    </location>
</feature>
<feature type="non-terminal residue" evidence="3">
    <location>
        <position position="94"/>
    </location>
</feature>
<feature type="transmembrane region" description="Helical" evidence="1">
    <location>
        <begin position="38"/>
        <end position="59"/>
    </location>
</feature>
<sequence length="94" mass="9479">TATTVGKAGIGLAAISLVLLMIGPVIRLPLRRTATLVSYAGGAVALFGVAGFLTAYPGWRESGLAIPVISLYAFGLVLIAVGAALVPIVGCSRR</sequence>
<evidence type="ECO:0000256" key="1">
    <source>
        <dbReference type="SAM" id="Phobius"/>
    </source>
</evidence>
<proteinExistence type="predicted"/>